<reference evidence="2" key="1">
    <citation type="submission" date="2022-09" db="EMBL/GenBank/DDBJ databases">
        <title>Eubacterium sp. LFL-14 isolated from human feces.</title>
        <authorList>
            <person name="Liu F."/>
        </authorList>
    </citation>
    <scope>NUCLEOTIDE SEQUENCE</scope>
    <source>
        <strain evidence="2">LFL-14</strain>
    </source>
</reference>
<keyword evidence="1" id="KW-0812">Transmembrane</keyword>
<dbReference type="PANTHER" id="PTHR38450">
    <property type="entry name" value="STAGE V SPORULATION PROTEIN AC-RELATED"/>
    <property type="match status" value="1"/>
</dbReference>
<comment type="caution">
    <text evidence="2">The sequence shown here is derived from an EMBL/GenBank/DDBJ whole genome shotgun (WGS) entry which is preliminary data.</text>
</comment>
<keyword evidence="1" id="KW-0472">Membrane</keyword>
<dbReference type="InterPro" id="IPR005562">
    <property type="entry name" value="SpoVA"/>
</dbReference>
<sequence>MSGDKTVNINDEKEFKNNSSDKCVGNENITKEEYNQYVENITPSFSLWKNMLKAFITGGLICLMGQVWIELFKYFGMDKEQAVNWTTVVLIAESVILTGLNIYPKIGKFGGAGALVPITGFANGVASSATEFGAEGQVFGIGCKIFTIAGPVILYGIFSSWVLGIIYWIINLVW</sequence>
<dbReference type="EMBL" id="JAODBU010000007">
    <property type="protein sequence ID" value="MCT7399039.1"/>
    <property type="molecule type" value="Genomic_DNA"/>
</dbReference>
<organism evidence="2 3">
    <name type="scientific">Eubacterium album</name>
    <dbReference type="NCBI Taxonomy" id="2978477"/>
    <lineage>
        <taxon>Bacteria</taxon>
        <taxon>Bacillati</taxon>
        <taxon>Bacillota</taxon>
        <taxon>Clostridia</taxon>
        <taxon>Eubacteriales</taxon>
        <taxon>Eubacteriaceae</taxon>
        <taxon>Eubacterium</taxon>
    </lineage>
</organism>
<accession>A0ABT2M0J1</accession>
<evidence type="ECO:0000313" key="3">
    <source>
        <dbReference type="Proteomes" id="UP001431199"/>
    </source>
</evidence>
<proteinExistence type="predicted"/>
<feature type="transmembrane region" description="Helical" evidence="1">
    <location>
        <begin position="152"/>
        <end position="170"/>
    </location>
</feature>
<dbReference type="RefSeq" id="WP_117909682.1">
    <property type="nucleotide sequence ID" value="NZ_JAODBU010000007.1"/>
</dbReference>
<feature type="transmembrane region" description="Helical" evidence="1">
    <location>
        <begin position="82"/>
        <end position="103"/>
    </location>
</feature>
<evidence type="ECO:0000313" key="2">
    <source>
        <dbReference type="EMBL" id="MCT7399039.1"/>
    </source>
</evidence>
<keyword evidence="1" id="KW-1133">Transmembrane helix</keyword>
<protein>
    <submittedName>
        <fullName evidence="2">SpoVA/SpoVAEb family sporulation membrane protein</fullName>
    </submittedName>
</protein>
<dbReference type="PANTHER" id="PTHR38450:SF1">
    <property type="entry name" value="STAGE V SPORULATION PROTEIN AC"/>
    <property type="match status" value="1"/>
</dbReference>
<name>A0ABT2M0J1_9FIRM</name>
<dbReference type="Pfam" id="PF03862">
    <property type="entry name" value="SpoVAC_SpoVAEB"/>
    <property type="match status" value="1"/>
</dbReference>
<keyword evidence="3" id="KW-1185">Reference proteome</keyword>
<dbReference type="Proteomes" id="UP001431199">
    <property type="component" value="Unassembled WGS sequence"/>
</dbReference>
<feature type="transmembrane region" description="Helical" evidence="1">
    <location>
        <begin position="54"/>
        <end position="76"/>
    </location>
</feature>
<evidence type="ECO:0000256" key="1">
    <source>
        <dbReference type="SAM" id="Phobius"/>
    </source>
</evidence>
<gene>
    <name evidence="2" type="ORF">N5B56_08085</name>
</gene>